<sequence length="379" mass="42853">MHHRALRSQARSKRATVFLIQIRESRKMEHEFVPSANADQLVSPSISPLLFRPSDHRIPSPPCHTTGCNNPSISHYLPSPKVIQYASSPPIPGTPVSVTSSPPCSFEDEDPSAIKNRLYLARLAVQYQQIVDRYELCLTQLQDAEREAEAISLQNNTLRIANDQLYRRLNIDPADIKFRNSVNIEYPPISLLDEHFRRLSLAEPPDKESPTSVFGFHENPPPLGKKSIAVGDKRLTLPKSISVRSTGYLKMHQAGASGPEPNRLIRNRPPTPVMQQKVYLNGSGKKKAGETADSVDLDLYNQGMLKTELCNKWQESGECPYGQHCQFAHGFDELRPIIRHPRYKTELCRMVVSGDTCPYGHRCHFRHAISPHDRLRRST</sequence>
<keyword evidence="9" id="KW-1185">Reference proteome</keyword>
<keyword evidence="6" id="KW-0175">Coiled coil</keyword>
<dbReference type="PROSITE" id="PS50103">
    <property type="entry name" value="ZF_C3H1"/>
    <property type="match status" value="2"/>
</dbReference>
<evidence type="ECO:0000256" key="5">
    <source>
        <dbReference type="PROSITE-ProRule" id="PRU00723"/>
    </source>
</evidence>
<feature type="zinc finger region" description="C3H1-type" evidence="5">
    <location>
        <begin position="342"/>
        <end position="370"/>
    </location>
</feature>
<dbReference type="SMART" id="SM00356">
    <property type="entry name" value="ZnF_C3H1"/>
    <property type="match status" value="2"/>
</dbReference>
<dbReference type="InterPro" id="IPR036855">
    <property type="entry name" value="Znf_CCCH_sf"/>
</dbReference>
<dbReference type="InterPro" id="IPR045877">
    <property type="entry name" value="ZFP36-like"/>
</dbReference>
<dbReference type="Pfam" id="PF00642">
    <property type="entry name" value="zf-CCCH"/>
    <property type="match status" value="1"/>
</dbReference>
<evidence type="ECO:0000256" key="4">
    <source>
        <dbReference type="ARBA" id="ARBA00022833"/>
    </source>
</evidence>
<dbReference type="EMBL" id="JBBWWR010000011">
    <property type="protein sequence ID" value="KAK8959839.1"/>
    <property type="molecule type" value="Genomic_DNA"/>
</dbReference>
<organism evidence="8 9">
    <name type="scientific">Platanthera guangdongensis</name>
    <dbReference type="NCBI Taxonomy" id="2320717"/>
    <lineage>
        <taxon>Eukaryota</taxon>
        <taxon>Viridiplantae</taxon>
        <taxon>Streptophyta</taxon>
        <taxon>Embryophyta</taxon>
        <taxon>Tracheophyta</taxon>
        <taxon>Spermatophyta</taxon>
        <taxon>Magnoliopsida</taxon>
        <taxon>Liliopsida</taxon>
        <taxon>Asparagales</taxon>
        <taxon>Orchidaceae</taxon>
        <taxon>Orchidoideae</taxon>
        <taxon>Orchideae</taxon>
        <taxon>Orchidinae</taxon>
        <taxon>Platanthera</taxon>
    </lineage>
</organism>
<dbReference type="PANTHER" id="PTHR12547">
    <property type="entry name" value="CCCH ZINC FINGER/TIS11-RELATED"/>
    <property type="match status" value="1"/>
</dbReference>
<evidence type="ECO:0000256" key="2">
    <source>
        <dbReference type="ARBA" id="ARBA00022737"/>
    </source>
</evidence>
<dbReference type="Gene3D" id="4.10.1000.10">
    <property type="entry name" value="Zinc finger, CCCH-type"/>
    <property type="match status" value="2"/>
</dbReference>
<evidence type="ECO:0000313" key="9">
    <source>
        <dbReference type="Proteomes" id="UP001412067"/>
    </source>
</evidence>
<proteinExistence type="predicted"/>
<evidence type="ECO:0000256" key="1">
    <source>
        <dbReference type="ARBA" id="ARBA00022723"/>
    </source>
</evidence>
<dbReference type="InterPro" id="IPR000571">
    <property type="entry name" value="Znf_CCCH"/>
</dbReference>
<name>A0ABR2M8B4_9ASPA</name>
<keyword evidence="4 5" id="KW-0862">Zinc</keyword>
<feature type="domain" description="C3H1-type" evidence="7">
    <location>
        <begin position="342"/>
        <end position="370"/>
    </location>
</feature>
<keyword evidence="1 5" id="KW-0479">Metal-binding</keyword>
<protein>
    <submittedName>
        <fullName evidence="8">Zinc finger CCCH domain-containing protein 9</fullName>
    </submittedName>
</protein>
<keyword evidence="2" id="KW-0677">Repeat</keyword>
<dbReference type="SUPFAM" id="SSF90229">
    <property type="entry name" value="CCCH zinc finger"/>
    <property type="match status" value="2"/>
</dbReference>
<feature type="coiled-coil region" evidence="6">
    <location>
        <begin position="127"/>
        <end position="161"/>
    </location>
</feature>
<keyword evidence="3 5" id="KW-0863">Zinc-finger</keyword>
<feature type="domain" description="C3H1-type" evidence="7">
    <location>
        <begin position="304"/>
        <end position="332"/>
    </location>
</feature>
<evidence type="ECO:0000313" key="8">
    <source>
        <dbReference type="EMBL" id="KAK8959839.1"/>
    </source>
</evidence>
<reference evidence="8 9" key="1">
    <citation type="journal article" date="2022" name="Nat. Plants">
        <title>Genomes of leafy and leafless Platanthera orchids illuminate the evolution of mycoheterotrophy.</title>
        <authorList>
            <person name="Li M.H."/>
            <person name="Liu K.W."/>
            <person name="Li Z."/>
            <person name="Lu H.C."/>
            <person name="Ye Q.L."/>
            <person name="Zhang D."/>
            <person name="Wang J.Y."/>
            <person name="Li Y.F."/>
            <person name="Zhong Z.M."/>
            <person name="Liu X."/>
            <person name="Yu X."/>
            <person name="Liu D.K."/>
            <person name="Tu X.D."/>
            <person name="Liu B."/>
            <person name="Hao Y."/>
            <person name="Liao X.Y."/>
            <person name="Jiang Y.T."/>
            <person name="Sun W.H."/>
            <person name="Chen J."/>
            <person name="Chen Y.Q."/>
            <person name="Ai Y."/>
            <person name="Zhai J.W."/>
            <person name="Wu S.S."/>
            <person name="Zhou Z."/>
            <person name="Hsiao Y.Y."/>
            <person name="Wu W.L."/>
            <person name="Chen Y.Y."/>
            <person name="Lin Y.F."/>
            <person name="Hsu J.L."/>
            <person name="Li C.Y."/>
            <person name="Wang Z.W."/>
            <person name="Zhao X."/>
            <person name="Zhong W.Y."/>
            <person name="Ma X.K."/>
            <person name="Ma L."/>
            <person name="Huang J."/>
            <person name="Chen G.Z."/>
            <person name="Huang M.Z."/>
            <person name="Huang L."/>
            <person name="Peng D.H."/>
            <person name="Luo Y.B."/>
            <person name="Zou S.Q."/>
            <person name="Chen S.P."/>
            <person name="Lan S."/>
            <person name="Tsai W.C."/>
            <person name="Van de Peer Y."/>
            <person name="Liu Z.J."/>
        </authorList>
    </citation>
    <scope>NUCLEOTIDE SEQUENCE [LARGE SCALE GENOMIC DNA]</scope>
    <source>
        <strain evidence="8">Lor288</strain>
    </source>
</reference>
<evidence type="ECO:0000256" key="6">
    <source>
        <dbReference type="SAM" id="Coils"/>
    </source>
</evidence>
<comment type="caution">
    <text evidence="8">The sequence shown here is derived from an EMBL/GenBank/DDBJ whole genome shotgun (WGS) entry which is preliminary data.</text>
</comment>
<feature type="zinc finger region" description="C3H1-type" evidence="5">
    <location>
        <begin position="304"/>
        <end position="332"/>
    </location>
</feature>
<dbReference type="PANTHER" id="PTHR12547:SF162">
    <property type="entry name" value="ZINC FINGER CCCH DOMAIN-CONTAINING PROTEIN 15"/>
    <property type="match status" value="1"/>
</dbReference>
<evidence type="ECO:0000256" key="3">
    <source>
        <dbReference type="ARBA" id="ARBA00022771"/>
    </source>
</evidence>
<accession>A0ABR2M8B4</accession>
<evidence type="ECO:0000259" key="7">
    <source>
        <dbReference type="PROSITE" id="PS50103"/>
    </source>
</evidence>
<dbReference type="Proteomes" id="UP001412067">
    <property type="component" value="Unassembled WGS sequence"/>
</dbReference>
<gene>
    <name evidence="8" type="ORF">KSP40_PGU002561</name>
</gene>